<reference evidence="2" key="1">
    <citation type="journal article" date="2021" name="PeerJ">
        <title>Extensive microbial diversity within the chicken gut microbiome revealed by metagenomics and culture.</title>
        <authorList>
            <person name="Gilroy R."/>
            <person name="Ravi A."/>
            <person name="Getino M."/>
            <person name="Pursley I."/>
            <person name="Horton D.L."/>
            <person name="Alikhan N.F."/>
            <person name="Baker D."/>
            <person name="Gharbi K."/>
            <person name="Hall N."/>
            <person name="Watson M."/>
            <person name="Adriaenssens E.M."/>
            <person name="Foster-Nyarko E."/>
            <person name="Jarju S."/>
            <person name="Secka A."/>
            <person name="Antonio M."/>
            <person name="Oren A."/>
            <person name="Chaudhuri R.R."/>
            <person name="La Ragione R."/>
            <person name="Hildebrand F."/>
            <person name="Pallen M.J."/>
        </authorList>
    </citation>
    <scope>NUCLEOTIDE SEQUENCE</scope>
    <source>
        <strain evidence="2">ChiGjej4B4-7305</strain>
    </source>
</reference>
<dbReference type="InterPro" id="IPR002645">
    <property type="entry name" value="STAS_dom"/>
</dbReference>
<proteinExistence type="predicted"/>
<protein>
    <submittedName>
        <fullName evidence="2">STAS domain-containing protein</fullName>
    </submittedName>
</protein>
<dbReference type="AlphaFoldDB" id="A0A9D2EBU7"/>
<dbReference type="Proteomes" id="UP000824037">
    <property type="component" value="Unassembled WGS sequence"/>
</dbReference>
<organism evidence="2 3">
    <name type="scientific">Candidatus Ruania gallistercoris</name>
    <dbReference type="NCBI Taxonomy" id="2838746"/>
    <lineage>
        <taxon>Bacteria</taxon>
        <taxon>Bacillati</taxon>
        <taxon>Actinomycetota</taxon>
        <taxon>Actinomycetes</taxon>
        <taxon>Micrococcales</taxon>
        <taxon>Ruaniaceae</taxon>
        <taxon>Ruania</taxon>
    </lineage>
</organism>
<reference evidence="2" key="2">
    <citation type="submission" date="2021-04" db="EMBL/GenBank/DDBJ databases">
        <authorList>
            <person name="Gilroy R."/>
        </authorList>
    </citation>
    <scope>NUCLEOTIDE SEQUENCE</scope>
    <source>
        <strain evidence="2">ChiGjej4B4-7305</strain>
    </source>
</reference>
<dbReference type="EMBL" id="DXBY01000039">
    <property type="protein sequence ID" value="HIZ34512.1"/>
    <property type="molecule type" value="Genomic_DNA"/>
</dbReference>
<gene>
    <name evidence="2" type="ORF">H9815_01950</name>
</gene>
<name>A0A9D2EBU7_9MICO</name>
<feature type="domain" description="STAS" evidence="1">
    <location>
        <begin position="1"/>
        <end position="97"/>
    </location>
</feature>
<sequence length="114" mass="12448">MIDVVTSGSGMLVTVTGDLDLSSRDHAEATLRRIGLRERPNLIVDLCRMRFMDSTGAAWIAALVEQDRRLGGTTVLRGGSPRDLFVLEVCGVLDQVEVDTSHRCQDSHRSHASA</sequence>
<evidence type="ECO:0000313" key="2">
    <source>
        <dbReference type="EMBL" id="HIZ34512.1"/>
    </source>
</evidence>
<accession>A0A9D2EBU7</accession>
<dbReference type="Pfam" id="PF01740">
    <property type="entry name" value="STAS"/>
    <property type="match status" value="1"/>
</dbReference>
<comment type="caution">
    <text evidence="2">The sequence shown here is derived from an EMBL/GenBank/DDBJ whole genome shotgun (WGS) entry which is preliminary data.</text>
</comment>
<dbReference type="CDD" id="cd07043">
    <property type="entry name" value="STAS_anti-anti-sigma_factors"/>
    <property type="match status" value="1"/>
</dbReference>
<evidence type="ECO:0000313" key="3">
    <source>
        <dbReference type="Proteomes" id="UP000824037"/>
    </source>
</evidence>
<dbReference type="SUPFAM" id="SSF52091">
    <property type="entry name" value="SpoIIaa-like"/>
    <property type="match status" value="1"/>
</dbReference>
<dbReference type="PROSITE" id="PS50801">
    <property type="entry name" value="STAS"/>
    <property type="match status" value="1"/>
</dbReference>
<evidence type="ECO:0000259" key="1">
    <source>
        <dbReference type="PROSITE" id="PS50801"/>
    </source>
</evidence>
<dbReference type="Gene3D" id="3.30.750.24">
    <property type="entry name" value="STAS domain"/>
    <property type="match status" value="1"/>
</dbReference>
<dbReference type="InterPro" id="IPR036513">
    <property type="entry name" value="STAS_dom_sf"/>
</dbReference>